<dbReference type="RefSeq" id="WP_120519417.1">
    <property type="nucleotide sequence ID" value="NZ_QXZY01000020.1"/>
</dbReference>
<evidence type="ECO:0000259" key="3">
    <source>
        <dbReference type="Pfam" id="PF13559"/>
    </source>
</evidence>
<evidence type="ECO:0000256" key="2">
    <source>
        <dbReference type="SAM" id="SignalP"/>
    </source>
</evidence>
<dbReference type="EMBL" id="RMBX01000021">
    <property type="protein sequence ID" value="RPD37953.1"/>
    <property type="molecule type" value="Genomic_DNA"/>
</dbReference>
<dbReference type="Proteomes" id="UP000279089">
    <property type="component" value="Unassembled WGS sequence"/>
</dbReference>
<dbReference type="InterPro" id="IPR025403">
    <property type="entry name" value="TgpA-like_C"/>
</dbReference>
<keyword evidence="5" id="KW-1185">Reference proteome</keyword>
<evidence type="ECO:0000313" key="4">
    <source>
        <dbReference type="EMBL" id="RPD37953.1"/>
    </source>
</evidence>
<accession>A0A3N4MRI9</accession>
<feature type="signal peptide" evidence="2">
    <location>
        <begin position="1"/>
        <end position="21"/>
    </location>
</feature>
<organism evidence="4 5">
    <name type="scientific">Chitinophaga barathri</name>
    <dbReference type="NCBI Taxonomy" id="1647451"/>
    <lineage>
        <taxon>Bacteria</taxon>
        <taxon>Pseudomonadati</taxon>
        <taxon>Bacteroidota</taxon>
        <taxon>Chitinophagia</taxon>
        <taxon>Chitinophagales</taxon>
        <taxon>Chitinophagaceae</taxon>
        <taxon>Chitinophaga</taxon>
    </lineage>
</organism>
<feature type="transmembrane region" description="Helical" evidence="1">
    <location>
        <begin position="163"/>
        <end position="184"/>
    </location>
</feature>
<evidence type="ECO:0000313" key="5">
    <source>
        <dbReference type="Proteomes" id="UP000279089"/>
    </source>
</evidence>
<sequence>MKRMRYWIGAALFCISLHAAAQDKKEKNKEFDENEWRVIDSTDEGNAVEGDIEDAYATDTTVTGDIDSALALDEATEETEDNSTVEQKIRNGTIPYARWDQHPVGDWDESGQARLSIRKVSGADMEELRKMEALNYEGEDKPAAKKEGWLFSLGAWVRANGVLFIWIFYVSLGALLLGVLVLFIRKNDISFRWSSTNKNYGSFDIVKDEGPLNYDALARTSIAEGRLRDAVRFRYLHTLQLLEARQLIAPGKDKTNMDFLRELSRTAFHKPFAALTLHYEYIWYGQLPLSNGQFSQLDDQFAAFTQSIRQHS</sequence>
<reference evidence="5" key="1">
    <citation type="submission" date="2018-11" db="EMBL/GenBank/DDBJ databases">
        <title>Chitinophaga lutea sp.nov., isolate from arsenic contaminated soil.</title>
        <authorList>
            <person name="Zong Y."/>
        </authorList>
    </citation>
    <scope>NUCLEOTIDE SEQUENCE [LARGE SCALE GENOMIC DNA]</scope>
    <source>
        <strain evidence="5">YLT18</strain>
    </source>
</reference>
<keyword evidence="1" id="KW-1133">Transmembrane helix</keyword>
<protein>
    <submittedName>
        <fullName evidence="4">DUF4129 domain-containing protein</fullName>
    </submittedName>
</protein>
<keyword evidence="1" id="KW-0472">Membrane</keyword>
<dbReference type="Pfam" id="PF13559">
    <property type="entry name" value="DUF4129"/>
    <property type="match status" value="1"/>
</dbReference>
<feature type="domain" description="Protein-glutamine gamma-glutamyltransferase-like C-terminal" evidence="3">
    <location>
        <begin position="234"/>
        <end position="298"/>
    </location>
</feature>
<dbReference type="AlphaFoldDB" id="A0A3N4MRI9"/>
<keyword evidence="1" id="KW-0812">Transmembrane</keyword>
<gene>
    <name evidence="4" type="ORF">EG028_27420</name>
</gene>
<comment type="caution">
    <text evidence="4">The sequence shown here is derived from an EMBL/GenBank/DDBJ whole genome shotgun (WGS) entry which is preliminary data.</text>
</comment>
<dbReference type="OrthoDB" id="5491447at2"/>
<evidence type="ECO:0000256" key="1">
    <source>
        <dbReference type="SAM" id="Phobius"/>
    </source>
</evidence>
<feature type="chain" id="PRO_5018134472" evidence="2">
    <location>
        <begin position="22"/>
        <end position="312"/>
    </location>
</feature>
<name>A0A3N4MRI9_9BACT</name>
<keyword evidence="2" id="KW-0732">Signal</keyword>
<proteinExistence type="predicted"/>